<dbReference type="InterPro" id="IPR029064">
    <property type="entry name" value="Ribosomal_eL30-like_sf"/>
</dbReference>
<keyword evidence="2" id="KW-1185">Reference proteome</keyword>
<dbReference type="SUPFAM" id="SSF160515">
    <property type="entry name" value="YueI-like"/>
    <property type="match status" value="1"/>
</dbReference>
<gene>
    <name evidence="1" type="ORF">F9U64_07350</name>
</gene>
<accession>A0A7C8KTC8</accession>
<proteinExistence type="predicted"/>
<dbReference type="AlphaFoldDB" id="A0A7C8KTC8"/>
<name>A0A7C8KTC8_9BACI</name>
<dbReference type="Gene3D" id="3.30.1330.30">
    <property type="match status" value="1"/>
</dbReference>
<sequence length="141" mass="16680">MSNKNIDDYIQEGIYGPKETNPDERRVFLGSLRERVILVLKQSEVRGEKGLNELEKEMKNYPNAKLLINGDMNFRFFKPYRELARNANITYTSVNDQESTTEYGLVLTMDHAIDKEDIFLHENKTKEEKQEKKSWWQKLFG</sequence>
<dbReference type="RefSeq" id="WP_153402355.1">
    <property type="nucleotide sequence ID" value="NZ_ML762427.1"/>
</dbReference>
<dbReference type="Pfam" id="PF07997">
    <property type="entry name" value="DUF1694"/>
    <property type="match status" value="1"/>
</dbReference>
<dbReference type="OrthoDB" id="95278at2"/>
<dbReference type="EMBL" id="WEID01000032">
    <property type="protein sequence ID" value="KAB8137921.1"/>
    <property type="molecule type" value="Genomic_DNA"/>
</dbReference>
<dbReference type="InterPro" id="IPR012543">
    <property type="entry name" value="DUF1694"/>
</dbReference>
<evidence type="ECO:0000313" key="2">
    <source>
        <dbReference type="Proteomes" id="UP000480246"/>
    </source>
</evidence>
<dbReference type="Proteomes" id="UP000480246">
    <property type="component" value="Unassembled WGS sequence"/>
</dbReference>
<comment type="caution">
    <text evidence="1">The sequence shown here is derived from an EMBL/GenBank/DDBJ whole genome shotgun (WGS) entry which is preliminary data.</text>
</comment>
<dbReference type="PIRSF" id="PIRSF034303">
    <property type="entry name" value="DUF1694"/>
    <property type="match status" value="1"/>
</dbReference>
<evidence type="ECO:0000313" key="1">
    <source>
        <dbReference type="EMBL" id="KAB8137921.1"/>
    </source>
</evidence>
<reference evidence="1 2" key="1">
    <citation type="submission" date="2019-10" db="EMBL/GenBank/DDBJ databases">
        <title>Gracilibacillus sp. nov. isolated from rice seeds.</title>
        <authorList>
            <person name="He S."/>
        </authorList>
    </citation>
    <scope>NUCLEOTIDE SEQUENCE [LARGE SCALE GENOMIC DNA]</scope>
    <source>
        <strain evidence="1 2">TD8</strain>
    </source>
</reference>
<organism evidence="1 2">
    <name type="scientific">Gracilibacillus oryzae</name>
    <dbReference type="NCBI Taxonomy" id="1672701"/>
    <lineage>
        <taxon>Bacteria</taxon>
        <taxon>Bacillati</taxon>
        <taxon>Bacillota</taxon>
        <taxon>Bacilli</taxon>
        <taxon>Bacillales</taxon>
        <taxon>Bacillaceae</taxon>
        <taxon>Gracilibacillus</taxon>
    </lineage>
</organism>
<protein>
    <submittedName>
        <fullName evidence="1">YueI family protein</fullName>
    </submittedName>
</protein>